<dbReference type="PATRIC" id="fig|1235802.3.peg.2423"/>
<dbReference type="HOGENOM" id="CLU_1675260_0_0_9"/>
<protein>
    <submittedName>
        <fullName evidence="1">Uncharacterized protein</fullName>
    </submittedName>
</protein>
<organism evidence="1 2">
    <name type="scientific">Eubacterium plexicaudatum ASF492</name>
    <dbReference type="NCBI Taxonomy" id="1235802"/>
    <lineage>
        <taxon>Bacteria</taxon>
        <taxon>Bacillati</taxon>
        <taxon>Bacillota</taxon>
        <taxon>Clostridia</taxon>
        <taxon>Eubacteriales</taxon>
        <taxon>Eubacteriaceae</taxon>
        <taxon>Eubacterium</taxon>
    </lineage>
</organism>
<sequence>MKIIMIGKTGVLLDQYEYQIVNYMCQIGKGRQFCAAEIGAALSSAVKKKIGTYTAESLLNRLVRKKVMKKKYVRNGLFRWSTLYYVPYDAAYFNKHTRRPDFSTDAEWKAWRREVRRIRFQNWHMRYVLGVITEPIETVYVEDPEEMIKLADRFLNH</sequence>
<evidence type="ECO:0000313" key="1">
    <source>
        <dbReference type="EMBL" id="EMZ27615.1"/>
    </source>
</evidence>
<dbReference type="EMBL" id="AQFT01000068">
    <property type="protein sequence ID" value="EMZ27615.1"/>
    <property type="molecule type" value="Genomic_DNA"/>
</dbReference>
<accession>N2ANE9</accession>
<comment type="caution">
    <text evidence="1">The sequence shown here is derived from an EMBL/GenBank/DDBJ whole genome shotgun (WGS) entry which is preliminary data.</text>
</comment>
<dbReference type="STRING" id="1235802.C823_02284"/>
<dbReference type="AlphaFoldDB" id="N2ANE9"/>
<dbReference type="Proteomes" id="UP000012589">
    <property type="component" value="Unassembled WGS sequence"/>
</dbReference>
<proteinExistence type="predicted"/>
<name>N2ANE9_9FIRM</name>
<gene>
    <name evidence="1" type="ORF">C823_02284</name>
</gene>
<reference evidence="1 2" key="1">
    <citation type="journal article" date="2014" name="Genome Announc.">
        <title>Draft genome sequences of the altered schaedler flora, a defined bacterial community from gnotobiotic mice.</title>
        <authorList>
            <person name="Wannemuehler M.J."/>
            <person name="Overstreet A.M."/>
            <person name="Ward D.V."/>
            <person name="Phillips G.J."/>
        </authorList>
    </citation>
    <scope>NUCLEOTIDE SEQUENCE [LARGE SCALE GENOMIC DNA]</scope>
    <source>
        <strain evidence="1 2">ASF492</strain>
    </source>
</reference>
<evidence type="ECO:0000313" key="2">
    <source>
        <dbReference type="Proteomes" id="UP000012589"/>
    </source>
</evidence>
<keyword evidence="2" id="KW-1185">Reference proteome</keyword>